<feature type="compositionally biased region" description="Basic residues" evidence="1">
    <location>
        <begin position="391"/>
        <end position="413"/>
    </location>
</feature>
<evidence type="ECO:0000256" key="1">
    <source>
        <dbReference type="SAM" id="MobiDB-lite"/>
    </source>
</evidence>
<organism evidence="2 3">
    <name type="scientific">Henosepilachna vigintioctopunctata</name>
    <dbReference type="NCBI Taxonomy" id="420089"/>
    <lineage>
        <taxon>Eukaryota</taxon>
        <taxon>Metazoa</taxon>
        <taxon>Ecdysozoa</taxon>
        <taxon>Arthropoda</taxon>
        <taxon>Hexapoda</taxon>
        <taxon>Insecta</taxon>
        <taxon>Pterygota</taxon>
        <taxon>Neoptera</taxon>
        <taxon>Endopterygota</taxon>
        <taxon>Coleoptera</taxon>
        <taxon>Polyphaga</taxon>
        <taxon>Cucujiformia</taxon>
        <taxon>Coccinelloidea</taxon>
        <taxon>Coccinellidae</taxon>
        <taxon>Epilachninae</taxon>
        <taxon>Epilachnini</taxon>
        <taxon>Henosepilachna</taxon>
    </lineage>
</organism>
<comment type="caution">
    <text evidence="2">The sequence shown here is derived from an EMBL/GenBank/DDBJ whole genome shotgun (WGS) entry which is preliminary data.</text>
</comment>
<name>A0AAW1VB06_9CUCU</name>
<gene>
    <name evidence="2" type="ORF">WA026_022538</name>
</gene>
<protein>
    <submittedName>
        <fullName evidence="2">Uncharacterized protein</fullName>
    </submittedName>
</protein>
<feature type="region of interest" description="Disordered" evidence="1">
    <location>
        <begin position="240"/>
        <end position="260"/>
    </location>
</feature>
<feature type="compositionally biased region" description="Polar residues" evidence="1">
    <location>
        <begin position="241"/>
        <end position="260"/>
    </location>
</feature>
<dbReference type="Proteomes" id="UP001431783">
    <property type="component" value="Unassembled WGS sequence"/>
</dbReference>
<feature type="compositionally biased region" description="Basic and acidic residues" evidence="1">
    <location>
        <begin position="429"/>
        <end position="452"/>
    </location>
</feature>
<sequence>MVFCVFNSSHIPYKSEVVPKYCSCSLNFVCGRTMKLIQILSFSLLKWVTIYAFFQPILGLNKTKRTLVDTATYGEKPAPIFYSLPDGVRPDFFATTKSFALAKPPLPAVFDPEVPKQVAAQQVLYEYQQTPTNAVSNVHVKQLFQPLELNDGNAIPHNGQNSQIVQQPQHQHHTYQNGNNAQTSETIVNPVHHSSLVNHGQNYAHVQLQPYYPQHSQTQHYVPGRYLYVNGKYNYPPLIPTHNSPQSQNQFQISNAPQPTNKLPISYITFGNPKTVLRQKINPPPTSAPMNLNKFLPPQKQDIQQITKPVKPSPKVHETVTEDEEEENSSIEKEENNEEEDDDKASYEEESEENDDLYGKYHDDDDEELGSYTDHHSDEEDEDDDNERKSSKVVRVHHSPRKNGKNKPKRKSHNDKNNYAWSESYSHSSKYENGKKKADKVKESKKYDSHNKKGDKRKNRSNKGTDRIEGRYSQNVPVVQEHKMFREKWYLSQSKNSDKKL</sequence>
<feature type="compositionally biased region" description="Polar residues" evidence="1">
    <location>
        <begin position="417"/>
        <end position="428"/>
    </location>
</feature>
<accession>A0AAW1VB06</accession>
<reference evidence="2 3" key="1">
    <citation type="submission" date="2023-03" db="EMBL/GenBank/DDBJ databases">
        <title>Genome insight into feeding habits of ladybird beetles.</title>
        <authorList>
            <person name="Li H.-S."/>
            <person name="Huang Y.-H."/>
            <person name="Pang H."/>
        </authorList>
    </citation>
    <scope>NUCLEOTIDE SEQUENCE [LARGE SCALE GENOMIC DNA]</scope>
    <source>
        <strain evidence="2">SYSU_2023b</strain>
        <tissue evidence="2">Whole body</tissue>
    </source>
</reference>
<feature type="region of interest" description="Disordered" evidence="1">
    <location>
        <begin position="302"/>
        <end position="501"/>
    </location>
</feature>
<dbReference type="EMBL" id="JARQZJ010000140">
    <property type="protein sequence ID" value="KAK9892857.1"/>
    <property type="molecule type" value="Genomic_DNA"/>
</dbReference>
<evidence type="ECO:0000313" key="2">
    <source>
        <dbReference type="EMBL" id="KAK9892857.1"/>
    </source>
</evidence>
<feature type="region of interest" description="Disordered" evidence="1">
    <location>
        <begin position="276"/>
        <end position="295"/>
    </location>
</feature>
<evidence type="ECO:0000313" key="3">
    <source>
        <dbReference type="Proteomes" id="UP001431783"/>
    </source>
</evidence>
<dbReference type="AlphaFoldDB" id="A0AAW1VB06"/>
<keyword evidence="3" id="KW-1185">Reference proteome</keyword>
<proteinExistence type="predicted"/>
<feature type="compositionally biased region" description="Acidic residues" evidence="1">
    <location>
        <begin position="321"/>
        <end position="356"/>
    </location>
</feature>
<feature type="compositionally biased region" description="Basic and acidic residues" evidence="1">
    <location>
        <begin position="480"/>
        <end position="489"/>
    </location>
</feature>